<dbReference type="PANTHER" id="PTHR23088">
    <property type="entry name" value="NITRILASE-RELATED"/>
    <property type="match status" value="1"/>
</dbReference>
<dbReference type="InterPro" id="IPR003010">
    <property type="entry name" value="C-N_Hydrolase"/>
</dbReference>
<dbReference type="InterPro" id="IPR045254">
    <property type="entry name" value="Nit1/2_C-N_Hydrolase"/>
</dbReference>
<name>A0ABV8SZB5_9GAMM</name>
<dbReference type="InterPro" id="IPR001110">
    <property type="entry name" value="UPF0012_CS"/>
</dbReference>
<reference evidence="5" key="1">
    <citation type="journal article" date="2019" name="Int. J. Syst. Evol. Microbiol.">
        <title>The Global Catalogue of Microorganisms (GCM) 10K type strain sequencing project: providing services to taxonomists for standard genome sequencing and annotation.</title>
        <authorList>
            <consortium name="The Broad Institute Genomics Platform"/>
            <consortium name="The Broad Institute Genome Sequencing Center for Infectious Disease"/>
            <person name="Wu L."/>
            <person name="Ma J."/>
        </authorList>
    </citation>
    <scope>NUCLEOTIDE SEQUENCE [LARGE SCALE GENOMIC DNA]</scope>
    <source>
        <strain evidence="5">CGMCC 1.10759</strain>
    </source>
</reference>
<gene>
    <name evidence="4" type="ORF">ACFPN2_25405</name>
</gene>
<dbReference type="EMBL" id="JBHSDU010000014">
    <property type="protein sequence ID" value="MFC4312445.1"/>
    <property type="molecule type" value="Genomic_DNA"/>
</dbReference>
<dbReference type="PROSITE" id="PS01227">
    <property type="entry name" value="UPF0012"/>
    <property type="match status" value="1"/>
</dbReference>
<protein>
    <submittedName>
        <fullName evidence="4">Carbon-nitrogen hydrolase family protein</fullName>
    </submittedName>
</protein>
<dbReference type="GO" id="GO:0016787">
    <property type="term" value="F:hydrolase activity"/>
    <property type="evidence" value="ECO:0007669"/>
    <property type="project" value="UniProtKB-KW"/>
</dbReference>
<dbReference type="PROSITE" id="PS50263">
    <property type="entry name" value="CN_HYDROLASE"/>
    <property type="match status" value="1"/>
</dbReference>
<keyword evidence="2 4" id="KW-0378">Hydrolase</keyword>
<dbReference type="Proteomes" id="UP001595904">
    <property type="component" value="Unassembled WGS sequence"/>
</dbReference>
<comment type="caution">
    <text evidence="4">The sequence shown here is derived from an EMBL/GenBank/DDBJ whole genome shotgun (WGS) entry which is preliminary data.</text>
</comment>
<dbReference type="CDD" id="cd07572">
    <property type="entry name" value="nit"/>
    <property type="match status" value="1"/>
</dbReference>
<dbReference type="SUPFAM" id="SSF56317">
    <property type="entry name" value="Carbon-nitrogen hydrolase"/>
    <property type="match status" value="1"/>
</dbReference>
<evidence type="ECO:0000256" key="2">
    <source>
        <dbReference type="ARBA" id="ARBA00022801"/>
    </source>
</evidence>
<keyword evidence="5" id="KW-1185">Reference proteome</keyword>
<dbReference type="Gene3D" id="3.60.110.10">
    <property type="entry name" value="Carbon-nitrogen hydrolase"/>
    <property type="match status" value="1"/>
</dbReference>
<comment type="similarity">
    <text evidence="1">Belongs to the carbon-nitrogen hydrolase superfamily. NIT1/NIT2 family.</text>
</comment>
<organism evidence="4 5">
    <name type="scientific">Steroidobacter flavus</name>
    <dbReference type="NCBI Taxonomy" id="1842136"/>
    <lineage>
        <taxon>Bacteria</taxon>
        <taxon>Pseudomonadati</taxon>
        <taxon>Pseudomonadota</taxon>
        <taxon>Gammaproteobacteria</taxon>
        <taxon>Steroidobacterales</taxon>
        <taxon>Steroidobacteraceae</taxon>
        <taxon>Steroidobacter</taxon>
    </lineage>
</organism>
<proteinExistence type="inferred from homology"/>
<evidence type="ECO:0000256" key="1">
    <source>
        <dbReference type="ARBA" id="ARBA00010613"/>
    </source>
</evidence>
<accession>A0ABV8SZB5</accession>
<sequence length="271" mass="29388">MKAVLLQFNSSDDKQANLAMAERLIRDSAAAERPDLIVLPEIWTYQGGNPEGARAAAEVAGEGPAFRLLASLARELGCVIHGGSINESADGRMYNASFVFDAGGRQVARYRKIHLFDMIGPDASVHKESALYSRGSELATFNVGEFSLGCAICYDLRFPELFAALAKRGVDAIVVPAAFTLVTGLAHWEVLCRARAIETQTYFLAANQSGPYRVGNEVRANFGNTMAISPWGQVIARAEDGIGYVAATLQRSSVVDVRNRMPVAHHRVPFQ</sequence>
<dbReference type="RefSeq" id="WP_380601839.1">
    <property type="nucleotide sequence ID" value="NZ_JBHSDU010000014.1"/>
</dbReference>
<evidence type="ECO:0000313" key="5">
    <source>
        <dbReference type="Proteomes" id="UP001595904"/>
    </source>
</evidence>
<dbReference type="PANTHER" id="PTHR23088:SF27">
    <property type="entry name" value="DEAMINATED GLUTATHIONE AMIDASE"/>
    <property type="match status" value="1"/>
</dbReference>
<dbReference type="Pfam" id="PF00795">
    <property type="entry name" value="CN_hydrolase"/>
    <property type="match status" value="1"/>
</dbReference>
<evidence type="ECO:0000259" key="3">
    <source>
        <dbReference type="PROSITE" id="PS50263"/>
    </source>
</evidence>
<dbReference type="InterPro" id="IPR036526">
    <property type="entry name" value="C-N_Hydrolase_sf"/>
</dbReference>
<evidence type="ECO:0000313" key="4">
    <source>
        <dbReference type="EMBL" id="MFC4312445.1"/>
    </source>
</evidence>
<feature type="domain" description="CN hydrolase" evidence="3">
    <location>
        <begin position="1"/>
        <end position="251"/>
    </location>
</feature>